<dbReference type="Proteomes" id="UP000178690">
    <property type="component" value="Unassembled WGS sequence"/>
</dbReference>
<dbReference type="SUPFAM" id="SSF55120">
    <property type="entry name" value="Pseudouridine synthase"/>
    <property type="match status" value="1"/>
</dbReference>
<comment type="similarity">
    <text evidence="2 5">Belongs to the pseudouridine synthase TruB family. Type 1 subfamily.</text>
</comment>
<dbReference type="GO" id="GO:1990481">
    <property type="term" value="P:mRNA pseudouridine synthesis"/>
    <property type="evidence" value="ECO:0007669"/>
    <property type="project" value="TreeGrafter"/>
</dbReference>
<evidence type="ECO:0000259" key="6">
    <source>
        <dbReference type="Pfam" id="PF01509"/>
    </source>
</evidence>
<dbReference type="GO" id="GO:0160148">
    <property type="term" value="F:tRNA pseudouridine(55) synthase activity"/>
    <property type="evidence" value="ECO:0007669"/>
    <property type="project" value="UniProtKB-EC"/>
</dbReference>
<comment type="function">
    <text evidence="5">Responsible for synthesis of pseudouridine from uracil-55 in the psi GC loop of transfer RNAs.</text>
</comment>
<organism evidence="8 9">
    <name type="scientific">Terrybacteria sp. (strain RIFCSPHIGHO2_01_FULL_58_15)</name>
    <dbReference type="NCBI Taxonomy" id="1802363"/>
    <lineage>
        <taxon>Bacteria</taxon>
        <taxon>Candidatus Terryibacteriota</taxon>
    </lineage>
</organism>
<evidence type="ECO:0000256" key="2">
    <source>
        <dbReference type="ARBA" id="ARBA00005642"/>
    </source>
</evidence>
<accession>A0A1G2PNZ5</accession>
<reference evidence="8 9" key="1">
    <citation type="journal article" date="2016" name="Nat. Commun.">
        <title>Thousands of microbial genomes shed light on interconnected biogeochemical processes in an aquifer system.</title>
        <authorList>
            <person name="Anantharaman K."/>
            <person name="Brown C.T."/>
            <person name="Hug L.A."/>
            <person name="Sharon I."/>
            <person name="Castelle C.J."/>
            <person name="Probst A.J."/>
            <person name="Thomas B.C."/>
            <person name="Singh A."/>
            <person name="Wilkins M.J."/>
            <person name="Karaoz U."/>
            <person name="Brodie E.L."/>
            <person name="Williams K.H."/>
            <person name="Hubbard S.S."/>
            <person name="Banfield J.F."/>
        </authorList>
    </citation>
    <scope>NUCLEOTIDE SEQUENCE [LARGE SCALE GENOMIC DNA]</scope>
    <source>
        <strain evidence="9">RIFCSPHIGHO2_01_FULL_58_15</strain>
    </source>
</reference>
<dbReference type="PANTHER" id="PTHR13767:SF2">
    <property type="entry name" value="PSEUDOURIDYLATE SYNTHASE TRUB1"/>
    <property type="match status" value="1"/>
</dbReference>
<dbReference type="EMBL" id="MHST01000002">
    <property type="protein sequence ID" value="OHA49983.1"/>
    <property type="molecule type" value="Genomic_DNA"/>
</dbReference>
<gene>
    <name evidence="5" type="primary">truB</name>
    <name evidence="8" type="ORF">A2682_01795</name>
</gene>
<protein>
    <recommendedName>
        <fullName evidence="5">tRNA pseudouridine synthase B</fullName>
        <ecNumber evidence="5">5.4.99.25</ecNumber>
    </recommendedName>
    <alternativeName>
        <fullName evidence="5">tRNA pseudouridine(55) synthase</fullName>
        <shortName evidence="5">Psi55 synthase</shortName>
    </alternativeName>
    <alternativeName>
        <fullName evidence="5">tRNA pseudouridylate synthase</fullName>
    </alternativeName>
    <alternativeName>
        <fullName evidence="5">tRNA-uridine isomerase</fullName>
    </alternativeName>
</protein>
<dbReference type="CDD" id="cd02573">
    <property type="entry name" value="PseudoU_synth_EcTruB"/>
    <property type="match status" value="1"/>
</dbReference>
<dbReference type="EC" id="5.4.99.25" evidence="5"/>
<evidence type="ECO:0000313" key="8">
    <source>
        <dbReference type="EMBL" id="OHA49983.1"/>
    </source>
</evidence>
<dbReference type="Gene3D" id="3.30.2350.10">
    <property type="entry name" value="Pseudouridine synthase"/>
    <property type="match status" value="1"/>
</dbReference>
<evidence type="ECO:0000256" key="1">
    <source>
        <dbReference type="ARBA" id="ARBA00000385"/>
    </source>
</evidence>
<feature type="domain" description="Pseudouridine synthase II N-terminal" evidence="6">
    <location>
        <begin position="25"/>
        <end position="171"/>
    </location>
</feature>
<evidence type="ECO:0000256" key="5">
    <source>
        <dbReference type="HAMAP-Rule" id="MF_01080"/>
    </source>
</evidence>
<dbReference type="InterPro" id="IPR020103">
    <property type="entry name" value="PsdUridine_synth_cat_dom_sf"/>
</dbReference>
<feature type="domain" description="tRNA pseudouridylate synthase B C-terminal" evidence="7">
    <location>
        <begin position="172"/>
        <end position="212"/>
    </location>
</feature>
<keyword evidence="4 5" id="KW-0413">Isomerase</keyword>
<feature type="active site" description="Nucleophile" evidence="5">
    <location>
        <position position="38"/>
    </location>
</feature>
<dbReference type="STRING" id="1802363.A2682_01795"/>
<dbReference type="GO" id="GO:0031119">
    <property type="term" value="P:tRNA pseudouridine synthesis"/>
    <property type="evidence" value="ECO:0007669"/>
    <property type="project" value="UniProtKB-UniRule"/>
</dbReference>
<evidence type="ECO:0000256" key="4">
    <source>
        <dbReference type="ARBA" id="ARBA00023235"/>
    </source>
</evidence>
<evidence type="ECO:0000259" key="7">
    <source>
        <dbReference type="Pfam" id="PF16198"/>
    </source>
</evidence>
<dbReference type="InterPro" id="IPR032819">
    <property type="entry name" value="TruB_C"/>
</dbReference>
<dbReference type="InterPro" id="IPR014780">
    <property type="entry name" value="tRNA_psdUridine_synth_TruB"/>
</dbReference>
<dbReference type="InterPro" id="IPR002501">
    <property type="entry name" value="PsdUridine_synth_N"/>
</dbReference>
<comment type="catalytic activity">
    <reaction evidence="1 5">
        <text>uridine(55) in tRNA = pseudouridine(55) in tRNA</text>
        <dbReference type="Rhea" id="RHEA:42532"/>
        <dbReference type="Rhea" id="RHEA-COMP:10101"/>
        <dbReference type="Rhea" id="RHEA-COMP:10102"/>
        <dbReference type="ChEBI" id="CHEBI:65314"/>
        <dbReference type="ChEBI" id="CHEBI:65315"/>
        <dbReference type="EC" id="5.4.99.25"/>
    </reaction>
</comment>
<dbReference type="NCBIfam" id="TIGR00431">
    <property type="entry name" value="TruB"/>
    <property type="match status" value="1"/>
</dbReference>
<keyword evidence="3 5" id="KW-0819">tRNA processing</keyword>
<sequence>MNGVVLVNKPPGPTSHDVVRRIRALAKGARVGHAGTLDPRAQGLLLILVGDATKQQREFMAGEKEYVAAIRLGATSSTDDAEGKITAMSNAQIPMTNAVRRTLQSFVGETAQVPPAYSAVKIGGTKAYEAARRGKPLTLKPRGVTIKEIELLEYRYPALKIRVACAAGTYIRALARDIGKKLGCGGYLSALTRSRSGNFLLKDAVPLSSLTSQNLAQHLLPSTAIPSTLNR</sequence>
<proteinExistence type="inferred from homology"/>
<dbReference type="HAMAP" id="MF_01080">
    <property type="entry name" value="TruB_bact"/>
    <property type="match status" value="1"/>
</dbReference>
<dbReference type="Pfam" id="PF16198">
    <property type="entry name" value="TruB_C_2"/>
    <property type="match status" value="1"/>
</dbReference>
<comment type="caution">
    <text evidence="8">The sequence shown here is derived from an EMBL/GenBank/DDBJ whole genome shotgun (WGS) entry which is preliminary data.</text>
</comment>
<dbReference type="AlphaFoldDB" id="A0A1G2PNZ5"/>
<evidence type="ECO:0000256" key="3">
    <source>
        <dbReference type="ARBA" id="ARBA00022694"/>
    </source>
</evidence>
<dbReference type="PANTHER" id="PTHR13767">
    <property type="entry name" value="TRNA-PSEUDOURIDINE SYNTHASE"/>
    <property type="match status" value="1"/>
</dbReference>
<dbReference type="GO" id="GO:0003723">
    <property type="term" value="F:RNA binding"/>
    <property type="evidence" value="ECO:0007669"/>
    <property type="project" value="InterPro"/>
</dbReference>
<dbReference type="Pfam" id="PF01509">
    <property type="entry name" value="TruB_N"/>
    <property type="match status" value="1"/>
</dbReference>
<evidence type="ECO:0000313" key="9">
    <source>
        <dbReference type="Proteomes" id="UP000178690"/>
    </source>
</evidence>
<name>A0A1G2PNZ5_TERXR</name>